<organism evidence="2 3">
    <name type="scientific">Apostasia shenzhenica</name>
    <dbReference type="NCBI Taxonomy" id="1088818"/>
    <lineage>
        <taxon>Eukaryota</taxon>
        <taxon>Viridiplantae</taxon>
        <taxon>Streptophyta</taxon>
        <taxon>Embryophyta</taxon>
        <taxon>Tracheophyta</taxon>
        <taxon>Spermatophyta</taxon>
        <taxon>Magnoliopsida</taxon>
        <taxon>Liliopsida</taxon>
        <taxon>Asparagales</taxon>
        <taxon>Orchidaceae</taxon>
        <taxon>Apostasioideae</taxon>
        <taxon>Apostasia</taxon>
    </lineage>
</organism>
<proteinExistence type="predicted"/>
<feature type="compositionally biased region" description="Pro residues" evidence="1">
    <location>
        <begin position="14"/>
        <end position="39"/>
    </location>
</feature>
<feature type="compositionally biased region" description="Pro residues" evidence="1">
    <location>
        <begin position="77"/>
        <end position="95"/>
    </location>
</feature>
<dbReference type="PRINTS" id="PR01217">
    <property type="entry name" value="PRICHEXTENSN"/>
</dbReference>
<name>A0A2I0B5V5_9ASPA</name>
<reference evidence="2 3" key="1">
    <citation type="journal article" date="2017" name="Nature">
        <title>The Apostasia genome and the evolution of orchids.</title>
        <authorList>
            <person name="Zhang G.Q."/>
            <person name="Liu K.W."/>
            <person name="Li Z."/>
            <person name="Lohaus R."/>
            <person name="Hsiao Y.Y."/>
            <person name="Niu S.C."/>
            <person name="Wang J.Y."/>
            <person name="Lin Y.C."/>
            <person name="Xu Q."/>
            <person name="Chen L.J."/>
            <person name="Yoshida K."/>
            <person name="Fujiwara S."/>
            <person name="Wang Z.W."/>
            <person name="Zhang Y.Q."/>
            <person name="Mitsuda N."/>
            <person name="Wang M."/>
            <person name="Liu G.H."/>
            <person name="Pecoraro L."/>
            <person name="Huang H.X."/>
            <person name="Xiao X.J."/>
            <person name="Lin M."/>
            <person name="Wu X.Y."/>
            <person name="Wu W.L."/>
            <person name="Chen Y.Y."/>
            <person name="Chang S.B."/>
            <person name="Sakamoto S."/>
            <person name="Ohme-Takagi M."/>
            <person name="Yagi M."/>
            <person name="Zeng S.J."/>
            <person name="Shen C.Y."/>
            <person name="Yeh C.M."/>
            <person name="Luo Y.B."/>
            <person name="Tsai W.C."/>
            <person name="Van de Peer Y."/>
            <person name="Liu Z.J."/>
        </authorList>
    </citation>
    <scope>NUCLEOTIDE SEQUENCE [LARGE SCALE GENOMIC DNA]</scope>
    <source>
        <strain evidence="3">cv. Shenzhen</strain>
        <tissue evidence="2">Stem</tissue>
    </source>
</reference>
<feature type="compositionally biased region" description="Polar residues" evidence="1">
    <location>
        <begin position="55"/>
        <end position="66"/>
    </location>
</feature>
<dbReference type="AlphaFoldDB" id="A0A2I0B5V5"/>
<feature type="region of interest" description="Disordered" evidence="1">
    <location>
        <begin position="1"/>
        <end position="199"/>
    </location>
</feature>
<gene>
    <name evidence="2" type="ORF">AXF42_Ash007979</name>
</gene>
<evidence type="ECO:0000313" key="2">
    <source>
        <dbReference type="EMBL" id="PKA63183.1"/>
    </source>
</evidence>
<dbReference type="EMBL" id="KZ451911">
    <property type="protein sequence ID" value="PKA63183.1"/>
    <property type="molecule type" value="Genomic_DNA"/>
</dbReference>
<sequence>MAPPYNPSPNLVSPLPPPPRPPTPSPPSIPPIPPIPCGPPITLQLENAHLLLSPPQAQGSSSSNLGQVEAHPDSPHHGPPPPFKPPPCNTPPQNLPQPLESIGLSQAQSSLSPSPPPPPPRPSPLKTFGPFLEIPPRPSLSSPKGPSKALQDEIASLPPSPPSHLSSDGPPPAHWIHLQAQDPHPSPHPALSKDKATSEKDHSFFFLMKKSKEDIRIIEDLPTALSTGIHSSTPSMSISIPEEPQYIG</sequence>
<protein>
    <submittedName>
        <fullName evidence="2">Uncharacterized protein</fullName>
    </submittedName>
</protein>
<dbReference type="Proteomes" id="UP000236161">
    <property type="component" value="Unassembled WGS sequence"/>
</dbReference>
<evidence type="ECO:0000256" key="1">
    <source>
        <dbReference type="SAM" id="MobiDB-lite"/>
    </source>
</evidence>
<keyword evidence="3" id="KW-1185">Reference proteome</keyword>
<feature type="compositionally biased region" description="Pro residues" evidence="1">
    <location>
        <begin position="113"/>
        <end position="123"/>
    </location>
</feature>
<evidence type="ECO:0000313" key="3">
    <source>
        <dbReference type="Proteomes" id="UP000236161"/>
    </source>
</evidence>
<accession>A0A2I0B5V5</accession>